<comment type="caution">
    <text evidence="1">The sequence shown here is derived from an EMBL/GenBank/DDBJ whole genome shotgun (WGS) entry which is preliminary data.</text>
</comment>
<sequence>VTKSEGPNATDENVPAFAQGLDDTVIVKVVCGSNIILALSNKGQLYASGTFR</sequence>
<organism evidence="1 2">
    <name type="scientific">Gigaspora margarita</name>
    <dbReference type="NCBI Taxonomy" id="4874"/>
    <lineage>
        <taxon>Eukaryota</taxon>
        <taxon>Fungi</taxon>
        <taxon>Fungi incertae sedis</taxon>
        <taxon>Mucoromycota</taxon>
        <taxon>Glomeromycotina</taxon>
        <taxon>Glomeromycetes</taxon>
        <taxon>Diversisporales</taxon>
        <taxon>Gigasporaceae</taxon>
        <taxon>Gigaspora</taxon>
    </lineage>
</organism>
<feature type="non-terminal residue" evidence="1">
    <location>
        <position position="1"/>
    </location>
</feature>
<dbReference type="Gene3D" id="2.130.10.30">
    <property type="entry name" value="Regulator of chromosome condensation 1/beta-lactamase-inhibitor protein II"/>
    <property type="match status" value="1"/>
</dbReference>
<keyword evidence="2" id="KW-1185">Reference proteome</keyword>
<gene>
    <name evidence="1" type="ORF">GMARGA_LOCUS45876</name>
</gene>
<evidence type="ECO:0000313" key="1">
    <source>
        <dbReference type="EMBL" id="CAG8857055.1"/>
    </source>
</evidence>
<evidence type="ECO:0000313" key="2">
    <source>
        <dbReference type="Proteomes" id="UP000789901"/>
    </source>
</evidence>
<dbReference type="InterPro" id="IPR009091">
    <property type="entry name" value="RCC1/BLIP-II"/>
</dbReference>
<proteinExistence type="predicted"/>
<dbReference type="SUPFAM" id="SSF50985">
    <property type="entry name" value="RCC1/BLIP-II"/>
    <property type="match status" value="1"/>
</dbReference>
<dbReference type="EMBL" id="CAJVQB010166812">
    <property type="protein sequence ID" value="CAG8857055.1"/>
    <property type="molecule type" value="Genomic_DNA"/>
</dbReference>
<protein>
    <submittedName>
        <fullName evidence="1">21951_t:CDS:1</fullName>
    </submittedName>
</protein>
<name>A0ABN7XRI0_GIGMA</name>
<reference evidence="1 2" key="1">
    <citation type="submission" date="2021-06" db="EMBL/GenBank/DDBJ databases">
        <authorList>
            <person name="Kallberg Y."/>
            <person name="Tangrot J."/>
            <person name="Rosling A."/>
        </authorList>
    </citation>
    <scope>NUCLEOTIDE SEQUENCE [LARGE SCALE GENOMIC DNA]</scope>
    <source>
        <strain evidence="1 2">120-4 pot B 10/14</strain>
    </source>
</reference>
<feature type="non-terminal residue" evidence="1">
    <location>
        <position position="52"/>
    </location>
</feature>
<dbReference type="Pfam" id="PF13540">
    <property type="entry name" value="RCC1_2"/>
    <property type="match status" value="1"/>
</dbReference>
<accession>A0ABN7XRI0</accession>
<dbReference type="Proteomes" id="UP000789901">
    <property type="component" value="Unassembled WGS sequence"/>
</dbReference>